<evidence type="ECO:0000256" key="1">
    <source>
        <dbReference type="SAM" id="Phobius"/>
    </source>
</evidence>
<dbReference type="OrthoDB" id="2830640at2759"/>
<reference evidence="2" key="1">
    <citation type="submission" date="2020-01" db="EMBL/GenBank/DDBJ databases">
        <authorList>
            <consortium name="DOE Joint Genome Institute"/>
            <person name="Haridas S."/>
            <person name="Albert R."/>
            <person name="Binder M."/>
            <person name="Bloem J."/>
            <person name="Labutti K."/>
            <person name="Salamov A."/>
            <person name="Andreopoulos B."/>
            <person name="Baker S.E."/>
            <person name="Barry K."/>
            <person name="Bills G."/>
            <person name="Bluhm B.H."/>
            <person name="Cannon C."/>
            <person name="Castanera R."/>
            <person name="Culley D.E."/>
            <person name="Daum C."/>
            <person name="Ezra D."/>
            <person name="Gonzalez J.B."/>
            <person name="Henrissat B."/>
            <person name="Kuo A."/>
            <person name="Liang C."/>
            <person name="Lipzen A."/>
            <person name="Lutzoni F."/>
            <person name="Magnuson J."/>
            <person name="Mondo S."/>
            <person name="Nolan M."/>
            <person name="Ohm R."/>
            <person name="Pangilinan J."/>
            <person name="Park H.-J."/>
            <person name="Ramirez L."/>
            <person name="Alfaro M."/>
            <person name="Sun H."/>
            <person name="Tritt A."/>
            <person name="Yoshinaga Y."/>
            <person name="Zwiers L.-H."/>
            <person name="Turgeon B.G."/>
            <person name="Goodwin S.B."/>
            <person name="Spatafora J.W."/>
            <person name="Crous P.W."/>
            <person name="Grigoriev I.V."/>
        </authorList>
    </citation>
    <scope>NUCLEOTIDE SEQUENCE</scope>
    <source>
        <strain evidence="2">CBS 394.84</strain>
    </source>
</reference>
<dbReference type="EMBL" id="ML976614">
    <property type="protein sequence ID" value="KAF1850219.1"/>
    <property type="molecule type" value="Genomic_DNA"/>
</dbReference>
<keyword evidence="1" id="KW-1133">Transmembrane helix</keyword>
<dbReference type="AlphaFoldDB" id="A0A9P4LDL4"/>
<accession>A0A9P4LDL4</accession>
<evidence type="ECO:0000313" key="2">
    <source>
        <dbReference type="EMBL" id="KAF1850219.1"/>
    </source>
</evidence>
<comment type="caution">
    <text evidence="2">The sequence shown here is derived from an EMBL/GenBank/DDBJ whole genome shotgun (WGS) entry which is preliminary data.</text>
</comment>
<sequence length="359" mass="40716">MASTTRFSLLDSWAANLDILEPHDIHTTIHIEQDKDSKVSFKETRITSGAIPNMCEMARTDKDATWLLRLVVTPQKYERVQTRRIPYSEATIEAFKQHWNIPDICFQAPLQTETCCFQFSPIACDPAWSGFFLHLTYGLSFTSTVIITHNSDTRSTFGVYSGVDPSQVSHVVEKLCRTQSHAFQPELVPLCIMDLAVTQLRTFCYKTYSDFLPIREAMGINLYYFPAQNFQSPELTHMPQKLTALINVAAGNAAALQSTSDIIHYLGRILQAVQPPTQLVVDMRDHLAFLQQILDGTRRKNEYMRESVQGIVQMVYAVLQQKDNELNHRYGADMRMVAIVTLLFLPGTFVATLFSASCE</sequence>
<keyword evidence="3" id="KW-1185">Reference proteome</keyword>
<organism evidence="2 3">
    <name type="scientific">Cucurbitaria berberidis CBS 394.84</name>
    <dbReference type="NCBI Taxonomy" id="1168544"/>
    <lineage>
        <taxon>Eukaryota</taxon>
        <taxon>Fungi</taxon>
        <taxon>Dikarya</taxon>
        <taxon>Ascomycota</taxon>
        <taxon>Pezizomycotina</taxon>
        <taxon>Dothideomycetes</taxon>
        <taxon>Pleosporomycetidae</taxon>
        <taxon>Pleosporales</taxon>
        <taxon>Pleosporineae</taxon>
        <taxon>Cucurbitariaceae</taxon>
        <taxon>Cucurbitaria</taxon>
    </lineage>
</organism>
<keyword evidence="1" id="KW-0812">Transmembrane</keyword>
<gene>
    <name evidence="2" type="ORF">K460DRAFT_390765</name>
</gene>
<dbReference type="RefSeq" id="XP_040792782.1">
    <property type="nucleotide sequence ID" value="XM_040935794.1"/>
</dbReference>
<proteinExistence type="predicted"/>
<dbReference type="GeneID" id="63853045"/>
<keyword evidence="1" id="KW-0472">Membrane</keyword>
<protein>
    <submittedName>
        <fullName evidence="2">Uncharacterized protein</fullName>
    </submittedName>
</protein>
<evidence type="ECO:0000313" key="3">
    <source>
        <dbReference type="Proteomes" id="UP000800039"/>
    </source>
</evidence>
<name>A0A9P4LDL4_9PLEO</name>
<feature type="transmembrane region" description="Helical" evidence="1">
    <location>
        <begin position="336"/>
        <end position="356"/>
    </location>
</feature>
<dbReference type="Proteomes" id="UP000800039">
    <property type="component" value="Unassembled WGS sequence"/>
</dbReference>